<gene>
    <name evidence="1" type="ORF">MAM1_0151d06652</name>
</gene>
<keyword evidence="2" id="KW-1185">Reference proteome</keyword>
<reference evidence="1" key="1">
    <citation type="submission" date="2014-09" db="EMBL/GenBank/DDBJ databases">
        <title>Draft genome sequence of an oleaginous Mucoromycotina fungus Mucor ambiguus NBRC6742.</title>
        <authorList>
            <person name="Takeda I."/>
            <person name="Yamane N."/>
            <person name="Morita T."/>
            <person name="Tamano K."/>
            <person name="Machida M."/>
            <person name="Baker S."/>
            <person name="Koike H."/>
        </authorList>
    </citation>
    <scope>NUCLEOTIDE SEQUENCE</scope>
    <source>
        <strain evidence="1">NBRC 6742</strain>
    </source>
</reference>
<sequence length="142" mass="16255">MSSDQTANDTSVSNMDIMSDYQAQLDQLLQEVRVCLDRLSHNVARFNDGLQTMAAVGDQFAGPFHLWKSFHTSIRANISGEMECDEGSKMSDIDHLNFEEDMLEKQLEEDEKREDRQQRFLHNTMNETVVLGSSSFETRTVT</sequence>
<dbReference type="AlphaFoldDB" id="A0A0C9MIG0"/>
<dbReference type="EMBL" id="DF836440">
    <property type="protein sequence ID" value="GAN07159.1"/>
    <property type="molecule type" value="Genomic_DNA"/>
</dbReference>
<accession>A0A0C9MIG0</accession>
<proteinExistence type="predicted"/>
<evidence type="ECO:0008006" key="3">
    <source>
        <dbReference type="Google" id="ProtNLM"/>
    </source>
</evidence>
<organism evidence="1">
    <name type="scientific">Mucor ambiguus</name>
    <dbReference type="NCBI Taxonomy" id="91626"/>
    <lineage>
        <taxon>Eukaryota</taxon>
        <taxon>Fungi</taxon>
        <taxon>Fungi incertae sedis</taxon>
        <taxon>Mucoromycota</taxon>
        <taxon>Mucoromycotina</taxon>
        <taxon>Mucoromycetes</taxon>
        <taxon>Mucorales</taxon>
        <taxon>Mucorineae</taxon>
        <taxon>Mucoraceae</taxon>
        <taxon>Mucor</taxon>
    </lineage>
</organism>
<evidence type="ECO:0000313" key="2">
    <source>
        <dbReference type="Proteomes" id="UP000053815"/>
    </source>
</evidence>
<protein>
    <recommendedName>
        <fullName evidence="3">DASH complex subunit DAD1</fullName>
    </recommendedName>
</protein>
<name>A0A0C9MIG0_9FUNG</name>
<dbReference type="OrthoDB" id="2247178at2759"/>
<evidence type="ECO:0000313" key="1">
    <source>
        <dbReference type="EMBL" id="GAN07159.1"/>
    </source>
</evidence>
<dbReference type="Proteomes" id="UP000053815">
    <property type="component" value="Unassembled WGS sequence"/>
</dbReference>